<dbReference type="InterPro" id="IPR002048">
    <property type="entry name" value="EF_hand_dom"/>
</dbReference>
<dbReference type="AlphaFoldDB" id="A0A1D1W2K3"/>
<dbReference type="STRING" id="947166.A0A1D1W2K3"/>
<dbReference type="OrthoDB" id="26525at2759"/>
<dbReference type="FunFam" id="1.10.238.10:FF:000103">
    <property type="entry name" value="Troponin C Ib"/>
    <property type="match status" value="1"/>
</dbReference>
<dbReference type="PROSITE" id="PS50222">
    <property type="entry name" value="EF_HAND_2"/>
    <property type="match status" value="4"/>
</dbReference>
<dbReference type="GO" id="GO:0005509">
    <property type="term" value="F:calcium ion binding"/>
    <property type="evidence" value="ECO:0007669"/>
    <property type="project" value="InterPro"/>
</dbReference>
<evidence type="ECO:0000259" key="6">
    <source>
        <dbReference type="PROSITE" id="PS50222"/>
    </source>
</evidence>
<evidence type="ECO:0000256" key="4">
    <source>
        <dbReference type="ARBA" id="ARBA00023179"/>
    </source>
</evidence>
<keyword evidence="8" id="KW-1185">Reference proteome</keyword>
<dbReference type="Gene3D" id="1.10.238.10">
    <property type="entry name" value="EF-hand"/>
    <property type="match status" value="3"/>
</dbReference>
<reference evidence="7 8" key="1">
    <citation type="journal article" date="2016" name="Nat. Commun.">
        <title>Extremotolerant tardigrade genome and improved radiotolerance of human cultured cells by tardigrade-unique protein.</title>
        <authorList>
            <person name="Hashimoto T."/>
            <person name="Horikawa D.D."/>
            <person name="Saito Y."/>
            <person name="Kuwahara H."/>
            <person name="Kozuka-Hata H."/>
            <person name="Shin-I T."/>
            <person name="Minakuchi Y."/>
            <person name="Ohishi K."/>
            <person name="Motoyama A."/>
            <person name="Aizu T."/>
            <person name="Enomoto A."/>
            <person name="Kondo K."/>
            <person name="Tanaka S."/>
            <person name="Hara Y."/>
            <person name="Koshikawa S."/>
            <person name="Sagara H."/>
            <person name="Miura T."/>
            <person name="Yokobori S."/>
            <person name="Miyagawa K."/>
            <person name="Suzuki Y."/>
            <person name="Kubo T."/>
            <person name="Oyama M."/>
            <person name="Kohara Y."/>
            <person name="Fujiyama A."/>
            <person name="Arakawa K."/>
            <person name="Katayama T."/>
            <person name="Toyoda A."/>
            <person name="Kunieda T."/>
        </authorList>
    </citation>
    <scope>NUCLEOTIDE SEQUENCE [LARGE SCALE GENOMIC DNA]</scope>
    <source>
        <strain evidence="7 8">YOKOZUNA-1</strain>
    </source>
</reference>
<comment type="similarity">
    <text evidence="5">Belongs to the troponin C family.</text>
</comment>
<proteinExistence type="inferred from homology"/>
<keyword evidence="3" id="KW-0106">Calcium</keyword>
<dbReference type="GO" id="GO:0016460">
    <property type="term" value="C:myosin II complex"/>
    <property type="evidence" value="ECO:0007669"/>
    <property type="project" value="TreeGrafter"/>
</dbReference>
<dbReference type="Pfam" id="PF13499">
    <property type="entry name" value="EF-hand_7"/>
    <property type="match status" value="2"/>
</dbReference>
<accession>A0A1D1W2K3</accession>
<feature type="domain" description="EF-hand" evidence="6">
    <location>
        <begin position="8"/>
        <end position="43"/>
    </location>
</feature>
<feature type="domain" description="EF-hand" evidence="6">
    <location>
        <begin position="120"/>
        <end position="152"/>
    </location>
</feature>
<dbReference type="SUPFAM" id="SSF47473">
    <property type="entry name" value="EF-hand"/>
    <property type="match status" value="1"/>
</dbReference>
<dbReference type="InterPro" id="IPR018247">
    <property type="entry name" value="EF_Hand_1_Ca_BS"/>
</dbReference>
<evidence type="ECO:0000256" key="1">
    <source>
        <dbReference type="ARBA" id="ARBA00022723"/>
    </source>
</evidence>
<dbReference type="PANTHER" id="PTHR23048">
    <property type="entry name" value="MYOSIN LIGHT CHAIN 1, 3"/>
    <property type="match status" value="1"/>
</dbReference>
<evidence type="ECO:0000313" key="7">
    <source>
        <dbReference type="EMBL" id="GAV07770.1"/>
    </source>
</evidence>
<organism evidence="7 8">
    <name type="scientific">Ramazzottius varieornatus</name>
    <name type="common">Water bear</name>
    <name type="synonym">Tardigrade</name>
    <dbReference type="NCBI Taxonomy" id="947166"/>
    <lineage>
        <taxon>Eukaryota</taxon>
        <taxon>Metazoa</taxon>
        <taxon>Ecdysozoa</taxon>
        <taxon>Tardigrada</taxon>
        <taxon>Eutardigrada</taxon>
        <taxon>Parachela</taxon>
        <taxon>Hypsibioidea</taxon>
        <taxon>Ramazzottiidae</taxon>
        <taxon>Ramazzottius</taxon>
    </lineage>
</organism>
<evidence type="ECO:0000256" key="5">
    <source>
        <dbReference type="ARBA" id="ARBA00038202"/>
    </source>
</evidence>
<protein>
    <recommendedName>
        <fullName evidence="6">EF-hand domain-containing protein</fullName>
    </recommendedName>
</protein>
<feature type="domain" description="EF-hand" evidence="6">
    <location>
        <begin position="44"/>
        <end position="79"/>
    </location>
</feature>
<keyword evidence="4" id="KW-0514">Muscle protein</keyword>
<evidence type="ECO:0000313" key="8">
    <source>
        <dbReference type="Proteomes" id="UP000186922"/>
    </source>
</evidence>
<dbReference type="InterPro" id="IPR011992">
    <property type="entry name" value="EF-hand-dom_pair"/>
</dbReference>
<evidence type="ECO:0000256" key="3">
    <source>
        <dbReference type="ARBA" id="ARBA00022837"/>
    </source>
</evidence>
<dbReference type="FunFam" id="1.10.238.10:FF:000336">
    <property type="entry name" value="HLH domain-containing protein"/>
    <property type="match status" value="1"/>
</dbReference>
<gene>
    <name evidence="7" type="primary">RvY_17573-1</name>
    <name evidence="7" type="synonym">RvY_17573.1</name>
    <name evidence="7" type="ORF">RvY_17573</name>
</gene>
<dbReference type="EMBL" id="BDGG01000016">
    <property type="protein sequence ID" value="GAV07770.1"/>
    <property type="molecule type" value="Genomic_DNA"/>
</dbReference>
<dbReference type="InterPro" id="IPR050230">
    <property type="entry name" value="CALM/Myosin/TropC-like"/>
</dbReference>
<comment type="caution">
    <text evidence="7">The sequence shown here is derived from an EMBL/GenBank/DDBJ whole genome shotgun (WGS) entry which is preliminary data.</text>
</comment>
<dbReference type="CDD" id="cd00051">
    <property type="entry name" value="EFh"/>
    <property type="match status" value="1"/>
</dbReference>
<dbReference type="SMART" id="SM00054">
    <property type="entry name" value="EFh"/>
    <property type="match status" value="4"/>
</dbReference>
<keyword evidence="2" id="KW-0677">Repeat</keyword>
<dbReference type="PANTHER" id="PTHR23048:SF0">
    <property type="entry name" value="CALMODULIN LIKE 3"/>
    <property type="match status" value="1"/>
</dbReference>
<dbReference type="PROSITE" id="PS00018">
    <property type="entry name" value="EF_HAND_1"/>
    <property type="match status" value="2"/>
</dbReference>
<dbReference type="Proteomes" id="UP000186922">
    <property type="component" value="Unassembled WGS sequence"/>
</dbReference>
<name>A0A1D1W2K3_RAMVA</name>
<keyword evidence="1" id="KW-0479">Metal-binding</keyword>
<feature type="domain" description="EF-hand" evidence="6">
    <location>
        <begin position="84"/>
        <end position="119"/>
    </location>
</feature>
<evidence type="ECO:0000256" key="2">
    <source>
        <dbReference type="ARBA" id="ARBA00022737"/>
    </source>
</evidence>
<sequence length="152" mass="17329">MGEELTAEQTAAFQKAFNMFDKDKQGFIHTRQIGSLLRTMGQAFEEKDLRELIAEVDTDGSGEIEFDEFLTLVSRFVVEGDKAKMEQELREAFRLYDKQGNGYINVSDLREILRALDDNITEEELDEMIAEIDTDGSGTVDFDEFMEMMTAG</sequence>